<sequence>MLHICYFGAVAQLGERLNGIQEVSG</sequence>
<name>A0A381SMQ6_9ZZZZ</name>
<protein>
    <submittedName>
        <fullName evidence="1">Uncharacterized protein</fullName>
    </submittedName>
</protein>
<organism evidence="1">
    <name type="scientific">marine metagenome</name>
    <dbReference type="NCBI Taxonomy" id="408172"/>
    <lineage>
        <taxon>unclassified sequences</taxon>
        <taxon>metagenomes</taxon>
        <taxon>ecological metagenomes</taxon>
    </lineage>
</organism>
<dbReference type="AlphaFoldDB" id="A0A381SMQ6"/>
<proteinExistence type="predicted"/>
<feature type="non-terminal residue" evidence="1">
    <location>
        <position position="25"/>
    </location>
</feature>
<dbReference type="EMBL" id="UINC01003245">
    <property type="protein sequence ID" value="SVA04621.1"/>
    <property type="molecule type" value="Genomic_DNA"/>
</dbReference>
<reference evidence="1" key="1">
    <citation type="submission" date="2018-05" db="EMBL/GenBank/DDBJ databases">
        <authorList>
            <person name="Lanie J.A."/>
            <person name="Ng W.-L."/>
            <person name="Kazmierczak K.M."/>
            <person name="Andrzejewski T.M."/>
            <person name="Davidsen T.M."/>
            <person name="Wayne K.J."/>
            <person name="Tettelin H."/>
            <person name="Glass J.I."/>
            <person name="Rusch D."/>
            <person name="Podicherti R."/>
            <person name="Tsui H.-C.T."/>
            <person name="Winkler M.E."/>
        </authorList>
    </citation>
    <scope>NUCLEOTIDE SEQUENCE</scope>
</reference>
<evidence type="ECO:0000313" key="1">
    <source>
        <dbReference type="EMBL" id="SVA04621.1"/>
    </source>
</evidence>
<accession>A0A381SMQ6</accession>
<gene>
    <name evidence="1" type="ORF">METZ01_LOCUS57475</name>
</gene>